<feature type="transmembrane region" description="Helical" evidence="1">
    <location>
        <begin position="62"/>
        <end position="82"/>
    </location>
</feature>
<proteinExistence type="predicted"/>
<organism evidence="2 3">
    <name type="scientific">Rhizopus delemar</name>
    <dbReference type="NCBI Taxonomy" id="936053"/>
    <lineage>
        <taxon>Eukaryota</taxon>
        <taxon>Fungi</taxon>
        <taxon>Fungi incertae sedis</taxon>
        <taxon>Mucoromycota</taxon>
        <taxon>Mucoromycotina</taxon>
        <taxon>Mucoromycetes</taxon>
        <taxon>Mucorales</taxon>
        <taxon>Mucorineae</taxon>
        <taxon>Rhizopodaceae</taxon>
        <taxon>Rhizopus</taxon>
    </lineage>
</organism>
<evidence type="ECO:0008006" key="4">
    <source>
        <dbReference type="Google" id="ProtNLM"/>
    </source>
</evidence>
<accession>A0A9P6YR37</accession>
<keyword evidence="3" id="KW-1185">Reference proteome</keyword>
<gene>
    <name evidence="2" type="ORF">G6F50_012415</name>
</gene>
<dbReference type="AlphaFoldDB" id="A0A9P6YR37"/>
<protein>
    <recommendedName>
        <fullName evidence="4">Iron transporter</fullName>
    </recommendedName>
</protein>
<keyword evidence="1" id="KW-1133">Transmembrane helix</keyword>
<keyword evidence="1" id="KW-0812">Transmembrane</keyword>
<feature type="transmembrane region" description="Helical" evidence="1">
    <location>
        <begin position="27"/>
        <end position="50"/>
    </location>
</feature>
<evidence type="ECO:0000313" key="2">
    <source>
        <dbReference type="EMBL" id="KAG1559316.1"/>
    </source>
</evidence>
<dbReference type="EMBL" id="JAANIU010003855">
    <property type="protein sequence ID" value="KAG1559316.1"/>
    <property type="molecule type" value="Genomic_DNA"/>
</dbReference>
<evidence type="ECO:0000313" key="3">
    <source>
        <dbReference type="Proteomes" id="UP000740926"/>
    </source>
</evidence>
<reference evidence="2 3" key="1">
    <citation type="journal article" date="2020" name="Microb. Genom.">
        <title>Genetic diversity of clinical and environmental Mucorales isolates obtained from an investigation of mucormycosis cases among solid organ transplant recipients.</title>
        <authorList>
            <person name="Nguyen M.H."/>
            <person name="Kaul D."/>
            <person name="Muto C."/>
            <person name="Cheng S.J."/>
            <person name="Richter R.A."/>
            <person name="Bruno V.M."/>
            <person name="Liu G."/>
            <person name="Beyhan S."/>
            <person name="Sundermann A.J."/>
            <person name="Mounaud S."/>
            <person name="Pasculle A.W."/>
            <person name="Nierman W.C."/>
            <person name="Driscoll E."/>
            <person name="Cumbie R."/>
            <person name="Clancy C.J."/>
            <person name="Dupont C.L."/>
        </authorList>
    </citation>
    <scope>NUCLEOTIDE SEQUENCE [LARGE SCALE GENOMIC DNA]</scope>
    <source>
        <strain evidence="2 3">GL24</strain>
    </source>
</reference>
<sequence>MAAPTSPSAAGAAPAKRVARVSGHGLLWARGLLALLGGYAVAACWAAALARLLPVARADATLVATMAAFVVYALAAIWSYAARSPLRAALGLLAAGALAALIAWLLRGNIA</sequence>
<feature type="transmembrane region" description="Helical" evidence="1">
    <location>
        <begin position="88"/>
        <end position="106"/>
    </location>
</feature>
<name>A0A9P6YR37_9FUNG</name>
<comment type="caution">
    <text evidence="2">The sequence shown here is derived from an EMBL/GenBank/DDBJ whole genome shotgun (WGS) entry which is preliminary data.</text>
</comment>
<dbReference type="Proteomes" id="UP000740926">
    <property type="component" value="Unassembled WGS sequence"/>
</dbReference>
<evidence type="ECO:0000256" key="1">
    <source>
        <dbReference type="SAM" id="Phobius"/>
    </source>
</evidence>
<keyword evidence="1" id="KW-0472">Membrane</keyword>